<feature type="transmembrane region" description="Helical" evidence="7">
    <location>
        <begin position="88"/>
        <end position="108"/>
    </location>
</feature>
<evidence type="ECO:0000256" key="3">
    <source>
        <dbReference type="ARBA" id="ARBA00022679"/>
    </source>
</evidence>
<dbReference type="GO" id="GO:0071555">
    <property type="term" value="P:cell wall organization"/>
    <property type="evidence" value="ECO:0007669"/>
    <property type="project" value="TreeGrafter"/>
</dbReference>
<evidence type="ECO:0008006" key="10">
    <source>
        <dbReference type="Google" id="ProtNLM"/>
    </source>
</evidence>
<feature type="transmembrane region" description="Helical" evidence="7">
    <location>
        <begin position="325"/>
        <end position="345"/>
    </location>
</feature>
<feature type="transmembrane region" description="Helical" evidence="7">
    <location>
        <begin position="299"/>
        <end position="319"/>
    </location>
</feature>
<keyword evidence="3" id="KW-0808">Transferase</keyword>
<evidence type="ECO:0000256" key="5">
    <source>
        <dbReference type="ARBA" id="ARBA00022989"/>
    </source>
</evidence>
<name>A0A2M7X339_UNCKA</name>
<dbReference type="GO" id="GO:0009103">
    <property type="term" value="P:lipopolysaccharide biosynthetic process"/>
    <property type="evidence" value="ECO:0007669"/>
    <property type="project" value="TreeGrafter"/>
</dbReference>
<feature type="transmembrane region" description="Helical" evidence="7">
    <location>
        <begin position="226"/>
        <end position="246"/>
    </location>
</feature>
<feature type="transmembrane region" description="Helical" evidence="7">
    <location>
        <begin position="451"/>
        <end position="470"/>
    </location>
</feature>
<feature type="transmembrane region" description="Helical" evidence="7">
    <location>
        <begin position="7"/>
        <end position="28"/>
    </location>
</feature>
<feature type="transmembrane region" description="Helical" evidence="7">
    <location>
        <begin position="198"/>
        <end position="214"/>
    </location>
</feature>
<evidence type="ECO:0000313" key="8">
    <source>
        <dbReference type="EMBL" id="PJA40596.1"/>
    </source>
</evidence>
<keyword evidence="2" id="KW-1003">Cell membrane</keyword>
<reference evidence="9" key="1">
    <citation type="submission" date="2017-09" db="EMBL/GenBank/DDBJ databases">
        <title>Depth-based differentiation of microbial function through sediment-hosted aquifers and enrichment of novel symbionts in the deep terrestrial subsurface.</title>
        <authorList>
            <person name="Probst A.J."/>
            <person name="Ladd B."/>
            <person name="Jarett J.K."/>
            <person name="Geller-Mcgrath D.E."/>
            <person name="Sieber C.M.K."/>
            <person name="Emerson J.B."/>
            <person name="Anantharaman K."/>
            <person name="Thomas B.C."/>
            <person name="Malmstrom R."/>
            <person name="Stieglmeier M."/>
            <person name="Klingl A."/>
            <person name="Woyke T."/>
            <person name="Ryan C.M."/>
            <person name="Banfield J.F."/>
        </authorList>
    </citation>
    <scope>NUCLEOTIDE SEQUENCE [LARGE SCALE GENOMIC DNA]</scope>
</reference>
<keyword evidence="6 7" id="KW-0472">Membrane</keyword>
<dbReference type="AlphaFoldDB" id="A0A2M7X339"/>
<feature type="transmembrane region" description="Helical" evidence="7">
    <location>
        <begin position="427"/>
        <end position="445"/>
    </location>
</feature>
<feature type="transmembrane region" description="Helical" evidence="7">
    <location>
        <begin position="120"/>
        <end position="144"/>
    </location>
</feature>
<dbReference type="EMBL" id="PFWY01000087">
    <property type="protein sequence ID" value="PJA40596.1"/>
    <property type="molecule type" value="Genomic_DNA"/>
</dbReference>
<gene>
    <name evidence="8" type="ORF">CO178_01940</name>
</gene>
<comment type="subcellular location">
    <subcellularLocation>
        <location evidence="1">Cell membrane</location>
        <topology evidence="1">Multi-pass membrane protein</topology>
    </subcellularLocation>
</comment>
<evidence type="ECO:0000256" key="1">
    <source>
        <dbReference type="ARBA" id="ARBA00004651"/>
    </source>
</evidence>
<feature type="transmembrane region" description="Helical" evidence="7">
    <location>
        <begin position="271"/>
        <end position="292"/>
    </location>
</feature>
<sequence length="480" mass="52745">NLSIIKTLLGVYLITISIIAIQIYYILINYKYLSEEIPLFFTLPWGEIQLANKELIWIPVISTILIFVFNLIMSVIEHSKSNISLAKFYAYSSLLSVAILAAYAAKIANSVSTINIQFPIWIKIILIPMIASLLTTAFITPFVIKFAKKYNFMDDPLRHKHPGMLLKRPIARAGGLAFLLGILIPSIVLLPILTSQKLIGILLGATICVITGLKDDKKDINPYIRLVIQGLTVSVVVLSGIILIYIPNPFGNAIKLDDFKFVINFLGEHKVYYFSALASAIWIAWTMNFMSLSNGTDGVYAGLVTVSSLVIAILMMRTLSEDPGIAIFIKLAALTAGAGLGMAIFTWPPNKLLWGFGATSAGLIIAALSILGSTKVATTLIVLIIPFIDAVFAVVRRIRRGQMPFWGDREHLHHKLLEGLGWSKQKVAIFYWTTTIVLGLIGILTSGQIRALSLAAIACIVIFGISMLNIGKRKRLIKGS</sequence>
<keyword evidence="4 7" id="KW-0812">Transmembrane</keyword>
<proteinExistence type="predicted"/>
<feature type="non-terminal residue" evidence="8">
    <location>
        <position position="1"/>
    </location>
</feature>
<dbReference type="PANTHER" id="PTHR22926">
    <property type="entry name" value="PHOSPHO-N-ACETYLMURAMOYL-PENTAPEPTIDE-TRANSFERASE"/>
    <property type="match status" value="1"/>
</dbReference>
<keyword evidence="5 7" id="KW-1133">Transmembrane helix</keyword>
<feature type="transmembrane region" description="Helical" evidence="7">
    <location>
        <begin position="170"/>
        <end position="192"/>
    </location>
</feature>
<evidence type="ECO:0000256" key="4">
    <source>
        <dbReference type="ARBA" id="ARBA00022692"/>
    </source>
</evidence>
<feature type="transmembrane region" description="Helical" evidence="7">
    <location>
        <begin position="55"/>
        <end position="76"/>
    </location>
</feature>
<dbReference type="InterPro" id="IPR000715">
    <property type="entry name" value="Glycosyl_transferase_4"/>
</dbReference>
<comment type="caution">
    <text evidence="8">The sequence shown here is derived from an EMBL/GenBank/DDBJ whole genome shotgun (WGS) entry which is preliminary data.</text>
</comment>
<dbReference type="GO" id="GO:0016780">
    <property type="term" value="F:phosphotransferase activity, for other substituted phosphate groups"/>
    <property type="evidence" value="ECO:0007669"/>
    <property type="project" value="InterPro"/>
</dbReference>
<dbReference type="CDD" id="cd06853">
    <property type="entry name" value="GT_WecA_like"/>
    <property type="match status" value="1"/>
</dbReference>
<dbReference type="GO" id="GO:0044038">
    <property type="term" value="P:cell wall macromolecule biosynthetic process"/>
    <property type="evidence" value="ECO:0007669"/>
    <property type="project" value="TreeGrafter"/>
</dbReference>
<dbReference type="Proteomes" id="UP000230683">
    <property type="component" value="Unassembled WGS sequence"/>
</dbReference>
<evidence type="ECO:0000256" key="7">
    <source>
        <dbReference type="SAM" id="Phobius"/>
    </source>
</evidence>
<dbReference type="Pfam" id="PF00953">
    <property type="entry name" value="Glycos_transf_4"/>
    <property type="match status" value="1"/>
</dbReference>
<accession>A0A2M7X339</accession>
<dbReference type="GO" id="GO:0005886">
    <property type="term" value="C:plasma membrane"/>
    <property type="evidence" value="ECO:0007669"/>
    <property type="project" value="UniProtKB-SubCell"/>
</dbReference>
<organism evidence="8 9">
    <name type="scientific">candidate division WWE3 bacterium CG_4_9_14_3_um_filter_34_6</name>
    <dbReference type="NCBI Taxonomy" id="1975079"/>
    <lineage>
        <taxon>Bacteria</taxon>
        <taxon>Katanobacteria</taxon>
    </lineage>
</organism>
<protein>
    <recommendedName>
        <fullName evidence="10">Undecaprenyl/decaprenyl-phosphate alpha-N-acetylglucosaminyl 1-phosphate transferase</fullName>
    </recommendedName>
</protein>
<feature type="transmembrane region" description="Helical" evidence="7">
    <location>
        <begin position="352"/>
        <end position="371"/>
    </location>
</feature>
<feature type="transmembrane region" description="Helical" evidence="7">
    <location>
        <begin position="377"/>
        <end position="395"/>
    </location>
</feature>
<evidence type="ECO:0000313" key="9">
    <source>
        <dbReference type="Proteomes" id="UP000230683"/>
    </source>
</evidence>
<evidence type="ECO:0000256" key="2">
    <source>
        <dbReference type="ARBA" id="ARBA00022475"/>
    </source>
</evidence>
<evidence type="ECO:0000256" key="6">
    <source>
        <dbReference type="ARBA" id="ARBA00023136"/>
    </source>
</evidence>
<dbReference type="PANTHER" id="PTHR22926:SF3">
    <property type="entry name" value="UNDECAPRENYL-PHOSPHATE ALPHA-N-ACETYLGLUCOSAMINYL 1-PHOSPHATE TRANSFERASE"/>
    <property type="match status" value="1"/>
</dbReference>